<protein>
    <submittedName>
        <fullName evidence="1">Uncharacterized protein</fullName>
    </submittedName>
</protein>
<reference evidence="1 2" key="1">
    <citation type="submission" date="2014-09" db="EMBL/GenBank/DDBJ databases">
        <title>Vibrio maritimus JCM 19240. (C210) whole genome shotgun sequence.</title>
        <authorList>
            <person name="Sawabe T."/>
            <person name="Meirelles P."/>
            <person name="Nakanishi M."/>
            <person name="Sayaka M."/>
            <person name="Hattori M."/>
            <person name="Ohkuma M."/>
        </authorList>
    </citation>
    <scope>NUCLEOTIDE SEQUENCE [LARGE SCALE GENOMIC DNA]</scope>
    <source>
        <strain evidence="1 2">JCM 19240</strain>
    </source>
</reference>
<proteinExistence type="predicted"/>
<evidence type="ECO:0000313" key="1">
    <source>
        <dbReference type="EMBL" id="GAL36604.1"/>
    </source>
</evidence>
<evidence type="ECO:0000313" key="2">
    <source>
        <dbReference type="Proteomes" id="UP000029224"/>
    </source>
</evidence>
<name>A0A090TCX7_9VIBR</name>
<keyword evidence="2" id="KW-1185">Reference proteome</keyword>
<sequence>MLENGWTAKQETLSRKLNTIAKDFYECARPWIGALCKQ</sequence>
<reference evidence="1 2" key="2">
    <citation type="submission" date="2014-09" db="EMBL/GenBank/DDBJ databases">
        <authorList>
            <consortium name="NBRP consortium"/>
            <person name="Sawabe T."/>
            <person name="Meirelles P."/>
            <person name="Nakanishi M."/>
            <person name="Sayaka M."/>
            <person name="Hattori M."/>
            <person name="Ohkuma M."/>
        </authorList>
    </citation>
    <scope>NUCLEOTIDE SEQUENCE [LARGE SCALE GENOMIC DNA]</scope>
    <source>
        <strain evidence="1 2">JCM 19240</strain>
    </source>
</reference>
<comment type="caution">
    <text evidence="1">The sequence shown here is derived from an EMBL/GenBank/DDBJ whole genome shotgun (WGS) entry which is preliminary data.</text>
</comment>
<organism evidence="1 2">
    <name type="scientific">Vibrio maritimus</name>
    <dbReference type="NCBI Taxonomy" id="990268"/>
    <lineage>
        <taxon>Bacteria</taxon>
        <taxon>Pseudomonadati</taxon>
        <taxon>Pseudomonadota</taxon>
        <taxon>Gammaproteobacteria</taxon>
        <taxon>Vibrionales</taxon>
        <taxon>Vibrionaceae</taxon>
        <taxon>Vibrio</taxon>
    </lineage>
</organism>
<dbReference type="EMBL" id="BBMT01000011">
    <property type="protein sequence ID" value="GAL36604.1"/>
    <property type="molecule type" value="Genomic_DNA"/>
</dbReference>
<gene>
    <name evidence="1" type="ORF">JCM19240_2673</name>
</gene>
<dbReference type="Proteomes" id="UP000029224">
    <property type="component" value="Unassembled WGS sequence"/>
</dbReference>
<accession>A0A090TCX7</accession>
<dbReference type="AlphaFoldDB" id="A0A090TCX7"/>